<keyword evidence="3" id="KW-1185">Reference proteome</keyword>
<dbReference type="Pfam" id="PF03992">
    <property type="entry name" value="ABM"/>
    <property type="match status" value="1"/>
</dbReference>
<dbReference type="RefSeq" id="WP_387991159.1">
    <property type="nucleotide sequence ID" value="NZ_JBHSGR010000019.1"/>
</dbReference>
<gene>
    <name evidence="2" type="ORF">ACFO3M_16655</name>
</gene>
<organism evidence="2 3">
    <name type="scientific">Geodermatophilus arenarius</name>
    <dbReference type="NCBI Taxonomy" id="1137990"/>
    <lineage>
        <taxon>Bacteria</taxon>
        <taxon>Bacillati</taxon>
        <taxon>Actinomycetota</taxon>
        <taxon>Actinomycetes</taxon>
        <taxon>Geodermatophilales</taxon>
        <taxon>Geodermatophilaceae</taxon>
        <taxon>Geodermatophilus</taxon>
    </lineage>
</organism>
<feature type="domain" description="ABM" evidence="1">
    <location>
        <begin position="10"/>
        <end position="100"/>
    </location>
</feature>
<dbReference type="EC" id="1.-.-.-" evidence="2"/>
<dbReference type="InterPro" id="IPR011008">
    <property type="entry name" value="Dimeric_a/b-barrel"/>
</dbReference>
<dbReference type="Proteomes" id="UP001596025">
    <property type="component" value="Unassembled WGS sequence"/>
</dbReference>
<dbReference type="InterPro" id="IPR007138">
    <property type="entry name" value="ABM_dom"/>
</dbReference>
<sequence length="115" mass="12632">MTAAGERAGIRTMLRMRTREGCEAAFEAAWRRAAAEIARVPGNLRQELVRDADDPRTFVITSDWTDRASVDAFGRSSARETLTEALRDLREDAARNTYEVLAVVPGAGRPVEAPA</sequence>
<reference evidence="3" key="1">
    <citation type="journal article" date="2019" name="Int. J. Syst. Evol. Microbiol.">
        <title>The Global Catalogue of Microorganisms (GCM) 10K type strain sequencing project: providing services to taxonomists for standard genome sequencing and annotation.</title>
        <authorList>
            <consortium name="The Broad Institute Genomics Platform"/>
            <consortium name="The Broad Institute Genome Sequencing Center for Infectious Disease"/>
            <person name="Wu L."/>
            <person name="Ma J."/>
        </authorList>
    </citation>
    <scope>NUCLEOTIDE SEQUENCE [LARGE SCALE GENOMIC DNA]</scope>
    <source>
        <strain evidence="3">CCUG 62763</strain>
    </source>
</reference>
<evidence type="ECO:0000259" key="1">
    <source>
        <dbReference type="PROSITE" id="PS51725"/>
    </source>
</evidence>
<keyword evidence="2" id="KW-0560">Oxidoreductase</keyword>
<proteinExistence type="predicted"/>
<evidence type="ECO:0000313" key="3">
    <source>
        <dbReference type="Proteomes" id="UP001596025"/>
    </source>
</evidence>
<accession>A0ABV9LME8</accession>
<comment type="caution">
    <text evidence="2">The sequence shown here is derived from an EMBL/GenBank/DDBJ whole genome shotgun (WGS) entry which is preliminary data.</text>
</comment>
<protein>
    <submittedName>
        <fullName evidence="2">Quinol monooxygenase</fullName>
        <ecNumber evidence="2">1.-.-.-</ecNumber>
    </submittedName>
</protein>
<name>A0ABV9LME8_9ACTN</name>
<dbReference type="SUPFAM" id="SSF54909">
    <property type="entry name" value="Dimeric alpha+beta barrel"/>
    <property type="match status" value="1"/>
</dbReference>
<dbReference type="EMBL" id="JBHSGR010000019">
    <property type="protein sequence ID" value="MFC4695031.1"/>
    <property type="molecule type" value="Genomic_DNA"/>
</dbReference>
<keyword evidence="2" id="KW-0503">Monooxygenase</keyword>
<evidence type="ECO:0000313" key="2">
    <source>
        <dbReference type="EMBL" id="MFC4695031.1"/>
    </source>
</evidence>
<dbReference type="Gene3D" id="3.30.70.100">
    <property type="match status" value="1"/>
</dbReference>
<dbReference type="PROSITE" id="PS51725">
    <property type="entry name" value="ABM"/>
    <property type="match status" value="1"/>
</dbReference>
<dbReference type="GO" id="GO:0004497">
    <property type="term" value="F:monooxygenase activity"/>
    <property type="evidence" value="ECO:0007669"/>
    <property type="project" value="UniProtKB-KW"/>
</dbReference>